<keyword evidence="5" id="KW-1185">Reference proteome</keyword>
<evidence type="ECO:0000256" key="1">
    <source>
        <dbReference type="PROSITE-ProRule" id="PRU00723"/>
    </source>
</evidence>
<evidence type="ECO:0000256" key="2">
    <source>
        <dbReference type="SAM" id="MobiDB-lite"/>
    </source>
</evidence>
<dbReference type="PROSITE" id="PS50103">
    <property type="entry name" value="ZF_C3H1"/>
    <property type="match status" value="1"/>
</dbReference>
<dbReference type="AlphaFoldDB" id="A0A812RNP5"/>
<sequence length="476" mass="52548">MGETRRKGNALQVPDCRYGGLRFQASAETSKVCHRLSAWERLGREVTQKRKVRQQAPIEKSDKARGFRCAAAWTPRGSGHVLASCAFLLVGKVCFAFVAGKCAFGRQCHDKHPDEASCQSIKERYGKIDCQWGKGCRTDGCLYRHPSDEPVGPALRLEMKPQPAVYAPGYAKVPAFKVLLSSIFFSMAYAAAMQVEVAFTSWPLKANDNDRNDLPVFRHLEDRDENSRDRPQRDRLQEWLEEQDAPHPEAFLRAKPVESTYRAVALVLGGLGCLCLLAGGVRLQHLQPGGLAETSATRLHLLGPALAAEDEEEEEQERQEQLAATLRFMGFVEEPSLGPEPAPRRLQEDWDRPEGREFPRPNPAAPAAAAAVGAGPSSSPQLAAPAPYHRPEPPETAPPGPPDHLHLTRAAPWPKKEMVQPKHTEYRYGEIAVCAFLSPLFSSLPSLLSSSLPPSEYRTLPKKPSLSSHRGRRPAA</sequence>
<evidence type="ECO:0000259" key="3">
    <source>
        <dbReference type="PROSITE" id="PS50103"/>
    </source>
</evidence>
<accession>A0A812RNP5</accession>
<evidence type="ECO:0000313" key="5">
    <source>
        <dbReference type="Proteomes" id="UP000601435"/>
    </source>
</evidence>
<feature type="region of interest" description="Disordered" evidence="2">
    <location>
        <begin position="333"/>
        <end position="416"/>
    </location>
</feature>
<protein>
    <recommendedName>
        <fullName evidence="3">C3H1-type domain-containing protein</fullName>
    </recommendedName>
</protein>
<feature type="domain" description="C3H1-type" evidence="3">
    <location>
        <begin position="93"/>
        <end position="115"/>
    </location>
</feature>
<feature type="region of interest" description="Disordered" evidence="2">
    <location>
        <begin position="448"/>
        <end position="476"/>
    </location>
</feature>
<dbReference type="Proteomes" id="UP000601435">
    <property type="component" value="Unassembled WGS sequence"/>
</dbReference>
<dbReference type="InterPro" id="IPR000571">
    <property type="entry name" value="Znf_CCCH"/>
</dbReference>
<dbReference type="Gene3D" id="3.30.1370.210">
    <property type="match status" value="1"/>
</dbReference>
<keyword evidence="1" id="KW-0862">Zinc</keyword>
<proteinExistence type="predicted"/>
<dbReference type="GO" id="GO:0008270">
    <property type="term" value="F:zinc ion binding"/>
    <property type="evidence" value="ECO:0007669"/>
    <property type="project" value="UniProtKB-KW"/>
</dbReference>
<feature type="compositionally biased region" description="Low complexity" evidence="2">
    <location>
        <begin position="365"/>
        <end position="387"/>
    </location>
</feature>
<feature type="zinc finger region" description="C3H1-type" evidence="1">
    <location>
        <begin position="93"/>
        <end position="115"/>
    </location>
</feature>
<evidence type="ECO:0000313" key="4">
    <source>
        <dbReference type="EMBL" id="CAE7444741.1"/>
    </source>
</evidence>
<comment type="caution">
    <text evidence="4">The sequence shown here is derived from an EMBL/GenBank/DDBJ whole genome shotgun (WGS) entry which is preliminary data.</text>
</comment>
<keyword evidence="1" id="KW-0863">Zinc-finger</keyword>
<gene>
    <name evidence="4" type="ORF">SNEC2469_LOCUS12239</name>
</gene>
<keyword evidence="1" id="KW-0479">Metal-binding</keyword>
<name>A0A812RNP5_9DINO</name>
<feature type="compositionally biased region" description="Basic and acidic residues" evidence="2">
    <location>
        <begin position="342"/>
        <end position="359"/>
    </location>
</feature>
<reference evidence="4" key="1">
    <citation type="submission" date="2021-02" db="EMBL/GenBank/DDBJ databases">
        <authorList>
            <person name="Dougan E. K."/>
            <person name="Rhodes N."/>
            <person name="Thang M."/>
            <person name="Chan C."/>
        </authorList>
    </citation>
    <scope>NUCLEOTIDE SEQUENCE</scope>
</reference>
<dbReference type="OrthoDB" id="438578at2759"/>
<organism evidence="4 5">
    <name type="scientific">Symbiodinium necroappetens</name>
    <dbReference type="NCBI Taxonomy" id="1628268"/>
    <lineage>
        <taxon>Eukaryota</taxon>
        <taxon>Sar</taxon>
        <taxon>Alveolata</taxon>
        <taxon>Dinophyceae</taxon>
        <taxon>Suessiales</taxon>
        <taxon>Symbiodiniaceae</taxon>
        <taxon>Symbiodinium</taxon>
    </lineage>
</organism>
<dbReference type="EMBL" id="CAJNJA010019398">
    <property type="protein sequence ID" value="CAE7444741.1"/>
    <property type="molecule type" value="Genomic_DNA"/>
</dbReference>